<evidence type="ECO:0000313" key="3">
    <source>
        <dbReference type="EMBL" id="OAM17027.1"/>
    </source>
</evidence>
<reference evidence="4" key="1">
    <citation type="submission" date="2016-05" db="EMBL/GenBank/DDBJ databases">
        <title>Draft genome of Corynebacterium afermentans subsp. afermentans LCDC 88199T.</title>
        <authorList>
            <person name="Bernier A.-M."/>
            <person name="Bernard K."/>
        </authorList>
    </citation>
    <scope>NUCLEOTIDE SEQUENCE [LARGE SCALE GENOMIC DNA]</scope>
    <source>
        <strain evidence="4">NML01-0328</strain>
    </source>
</reference>
<accession>A0A1A9RFK2</accession>
<dbReference type="Proteomes" id="UP000078003">
    <property type="component" value="Unassembled WGS sequence"/>
</dbReference>
<proteinExistence type="predicted"/>
<evidence type="ECO:0000313" key="4">
    <source>
        <dbReference type="Proteomes" id="UP000078003"/>
    </source>
</evidence>
<organism evidence="3 4">
    <name type="scientific">Eikenella corrodens</name>
    <dbReference type="NCBI Taxonomy" id="539"/>
    <lineage>
        <taxon>Bacteria</taxon>
        <taxon>Pseudomonadati</taxon>
        <taxon>Pseudomonadota</taxon>
        <taxon>Betaproteobacteria</taxon>
        <taxon>Neisseriales</taxon>
        <taxon>Neisseriaceae</taxon>
        <taxon>Eikenella</taxon>
    </lineage>
</organism>
<name>A0A1A9RFK2_EIKCO</name>
<protein>
    <recommendedName>
        <fullName evidence="2">Dit-like phage tail protein N-terminal domain-containing protein</fullName>
    </recommendedName>
</protein>
<comment type="caution">
    <text evidence="3">The sequence shown here is derived from an EMBL/GenBank/DDBJ whole genome shotgun (WGS) entry which is preliminary data.</text>
</comment>
<dbReference type="EMBL" id="LXSF01000003">
    <property type="protein sequence ID" value="OAM17027.1"/>
    <property type="molecule type" value="Genomic_DNA"/>
</dbReference>
<gene>
    <name evidence="3" type="ORF">A7P85_04500</name>
</gene>
<dbReference type="InterPro" id="IPR048494">
    <property type="entry name" value="Dit-like_N"/>
</dbReference>
<dbReference type="Pfam" id="PF21821">
    <property type="entry name" value="Dit_like"/>
    <property type="match status" value="1"/>
</dbReference>
<feature type="region of interest" description="Disordered" evidence="1">
    <location>
        <begin position="167"/>
        <end position="187"/>
    </location>
</feature>
<evidence type="ECO:0000256" key="1">
    <source>
        <dbReference type="SAM" id="MobiDB-lite"/>
    </source>
</evidence>
<sequence length="219" mass="23412">MTWNSIGIPNIPKLPRNVGGALIKFGGAALIQAIFGNYWGIFGQNGIPLLLSDNVTSVKHQNTSKVSNAPVERGSFASYNKVGDPFMVTVQMSKGSGGVLERGAFLGLLDTLANSTDLFLVITPEAVYPNMAITGYDYAREASDGARLLKVNIHLAEVRQVEVKYTKTKPDGAQAQSDGGKVQPKPVQNNESILSKLYGSGSDGFGKITDTFRKGFGLK</sequence>
<dbReference type="RefSeq" id="WP_064104305.1">
    <property type="nucleotide sequence ID" value="NZ_LXSF01000003.1"/>
</dbReference>
<dbReference type="AlphaFoldDB" id="A0A1A9RFK2"/>
<evidence type="ECO:0000259" key="2">
    <source>
        <dbReference type="Pfam" id="PF21821"/>
    </source>
</evidence>
<feature type="domain" description="Dit-like phage tail protein N-terminal" evidence="2">
    <location>
        <begin position="53"/>
        <end position="168"/>
    </location>
</feature>